<accession>A0A5B2VYA3</accession>
<gene>
    <name evidence="2" type="ORF">F0L74_13640</name>
</gene>
<dbReference type="InterPro" id="IPR010895">
    <property type="entry name" value="CHRD"/>
</dbReference>
<evidence type="ECO:0000313" key="3">
    <source>
        <dbReference type="Proteomes" id="UP000324611"/>
    </source>
</evidence>
<comment type="caution">
    <text evidence="2">The sequence shown here is derived from an EMBL/GenBank/DDBJ whole genome shotgun (WGS) entry which is preliminary data.</text>
</comment>
<evidence type="ECO:0000259" key="1">
    <source>
        <dbReference type="PROSITE" id="PS50933"/>
    </source>
</evidence>
<reference evidence="2 3" key="2">
    <citation type="submission" date="2019-09" db="EMBL/GenBank/DDBJ databases">
        <authorList>
            <person name="Jin C."/>
        </authorList>
    </citation>
    <scope>NUCLEOTIDE SEQUENCE [LARGE SCALE GENOMIC DNA]</scope>
    <source>
        <strain evidence="2 3">BN140078</strain>
    </source>
</reference>
<name>A0A5B2VYA3_9BACT</name>
<sequence length="160" mass="17353">MLTYSTLSIRHVRVLALGTAIACITGLSACKKHDDFRKEMKVRASLSGSQEVPPNNSPGTAKLKGTYNCKTNVIDYDLSWEKITGPPIAMHFHGPATPGQNAPVEIPITGFPMNATGSLSAKDTLTEDQEDDLLAGRYYVNIHTKLYPGGEIRGQVSVKH</sequence>
<dbReference type="RefSeq" id="WP_149838405.1">
    <property type="nucleotide sequence ID" value="NZ_VUOC01000002.1"/>
</dbReference>
<keyword evidence="3" id="KW-1185">Reference proteome</keyword>
<dbReference type="Pfam" id="PF07452">
    <property type="entry name" value="CHRD"/>
    <property type="match status" value="1"/>
</dbReference>
<feature type="domain" description="CHRD" evidence="1">
    <location>
        <begin position="38"/>
        <end position="160"/>
    </location>
</feature>
<dbReference type="EMBL" id="VUOC01000002">
    <property type="protein sequence ID" value="KAA2243530.1"/>
    <property type="molecule type" value="Genomic_DNA"/>
</dbReference>
<dbReference type="SMART" id="SM00754">
    <property type="entry name" value="CHRD"/>
    <property type="match status" value="1"/>
</dbReference>
<organism evidence="2 3">
    <name type="scientific">Chitinophaga agrisoli</name>
    <dbReference type="NCBI Taxonomy" id="2607653"/>
    <lineage>
        <taxon>Bacteria</taxon>
        <taxon>Pseudomonadati</taxon>
        <taxon>Bacteroidota</taxon>
        <taxon>Chitinophagia</taxon>
        <taxon>Chitinophagales</taxon>
        <taxon>Chitinophagaceae</taxon>
        <taxon>Chitinophaga</taxon>
    </lineage>
</organism>
<dbReference type="PROSITE" id="PS50933">
    <property type="entry name" value="CHRD"/>
    <property type="match status" value="1"/>
</dbReference>
<evidence type="ECO:0000313" key="2">
    <source>
        <dbReference type="EMBL" id="KAA2243530.1"/>
    </source>
</evidence>
<protein>
    <submittedName>
        <fullName evidence="2">CHRD domain-containing protein</fullName>
    </submittedName>
</protein>
<dbReference type="AlphaFoldDB" id="A0A5B2VYA3"/>
<proteinExistence type="predicted"/>
<dbReference type="Proteomes" id="UP000324611">
    <property type="component" value="Unassembled WGS sequence"/>
</dbReference>
<reference evidence="2 3" key="1">
    <citation type="submission" date="2019-09" db="EMBL/GenBank/DDBJ databases">
        <title>Chitinophaga ginsengihumi sp. nov., isolated from soil of ginseng rhizosphere.</title>
        <authorList>
            <person name="Lee J."/>
        </authorList>
    </citation>
    <scope>NUCLEOTIDE SEQUENCE [LARGE SCALE GENOMIC DNA]</scope>
    <source>
        <strain evidence="2 3">BN140078</strain>
    </source>
</reference>